<dbReference type="AlphaFoldDB" id="A0AAV3PXF0"/>
<sequence length="132" mass="15129">MAWPQDMPRFDDVFDIMNNSHSFPEGDVRNATKCVRTNFLDDDDTFALKLLNDCLFCLGSNDSHVADSQTEFDDAWVYLLVKWQWGLPIDNDEGQEVQGEAADVGEEDADVVGEEFRLRLRMILPYGLNYTI</sequence>
<proteinExistence type="predicted"/>
<gene>
    <name evidence="1" type="ORF">LIER_38152</name>
</gene>
<evidence type="ECO:0000313" key="2">
    <source>
        <dbReference type="Proteomes" id="UP001454036"/>
    </source>
</evidence>
<name>A0AAV3PXF0_LITER</name>
<accession>A0AAV3PXF0</accession>
<dbReference type="EMBL" id="BAABME010019023">
    <property type="protein sequence ID" value="GAA0155786.1"/>
    <property type="molecule type" value="Genomic_DNA"/>
</dbReference>
<comment type="caution">
    <text evidence="1">The sequence shown here is derived from an EMBL/GenBank/DDBJ whole genome shotgun (WGS) entry which is preliminary data.</text>
</comment>
<protein>
    <submittedName>
        <fullName evidence="1">Uncharacterized protein</fullName>
    </submittedName>
</protein>
<organism evidence="1 2">
    <name type="scientific">Lithospermum erythrorhizon</name>
    <name type="common">Purple gromwell</name>
    <name type="synonym">Lithospermum officinale var. erythrorhizon</name>
    <dbReference type="NCBI Taxonomy" id="34254"/>
    <lineage>
        <taxon>Eukaryota</taxon>
        <taxon>Viridiplantae</taxon>
        <taxon>Streptophyta</taxon>
        <taxon>Embryophyta</taxon>
        <taxon>Tracheophyta</taxon>
        <taxon>Spermatophyta</taxon>
        <taxon>Magnoliopsida</taxon>
        <taxon>eudicotyledons</taxon>
        <taxon>Gunneridae</taxon>
        <taxon>Pentapetalae</taxon>
        <taxon>asterids</taxon>
        <taxon>lamiids</taxon>
        <taxon>Boraginales</taxon>
        <taxon>Boraginaceae</taxon>
        <taxon>Boraginoideae</taxon>
        <taxon>Lithospermeae</taxon>
        <taxon>Lithospermum</taxon>
    </lineage>
</organism>
<keyword evidence="2" id="KW-1185">Reference proteome</keyword>
<evidence type="ECO:0000313" key="1">
    <source>
        <dbReference type="EMBL" id="GAA0155786.1"/>
    </source>
</evidence>
<dbReference type="Proteomes" id="UP001454036">
    <property type="component" value="Unassembled WGS sequence"/>
</dbReference>
<reference evidence="1 2" key="1">
    <citation type="submission" date="2024-01" db="EMBL/GenBank/DDBJ databases">
        <title>The complete chloroplast genome sequence of Lithospermum erythrorhizon: insights into the phylogenetic relationship among Boraginaceae species and the maternal lineages of purple gromwells.</title>
        <authorList>
            <person name="Okada T."/>
            <person name="Watanabe K."/>
        </authorList>
    </citation>
    <scope>NUCLEOTIDE SEQUENCE [LARGE SCALE GENOMIC DNA]</scope>
</reference>